<comment type="caution">
    <text evidence="2">The sequence shown here is derived from an EMBL/GenBank/DDBJ whole genome shotgun (WGS) entry which is preliminary data.</text>
</comment>
<dbReference type="PROSITE" id="PS51740">
    <property type="entry name" value="SPOVT_ABRB"/>
    <property type="match status" value="1"/>
</dbReference>
<dbReference type="GO" id="GO:0003677">
    <property type="term" value="F:DNA binding"/>
    <property type="evidence" value="ECO:0007669"/>
    <property type="project" value="InterPro"/>
</dbReference>
<dbReference type="AlphaFoldDB" id="A0A0F9KQU5"/>
<dbReference type="Gene3D" id="2.10.260.10">
    <property type="match status" value="1"/>
</dbReference>
<name>A0A0F9KQU5_9ZZZZ</name>
<dbReference type="InterPro" id="IPR037914">
    <property type="entry name" value="SpoVT-AbrB_sf"/>
</dbReference>
<reference evidence="2" key="1">
    <citation type="journal article" date="2015" name="Nature">
        <title>Complex archaea that bridge the gap between prokaryotes and eukaryotes.</title>
        <authorList>
            <person name="Spang A."/>
            <person name="Saw J.H."/>
            <person name="Jorgensen S.L."/>
            <person name="Zaremba-Niedzwiedzka K."/>
            <person name="Martijn J."/>
            <person name="Lind A.E."/>
            <person name="van Eijk R."/>
            <person name="Schleper C."/>
            <person name="Guy L."/>
            <person name="Ettema T.J."/>
        </authorList>
    </citation>
    <scope>NUCLEOTIDE SEQUENCE</scope>
</reference>
<dbReference type="EMBL" id="LAZR01008696">
    <property type="protein sequence ID" value="KKM77111.1"/>
    <property type="molecule type" value="Genomic_DNA"/>
</dbReference>
<evidence type="ECO:0000259" key="1">
    <source>
        <dbReference type="PROSITE" id="PS51740"/>
    </source>
</evidence>
<feature type="domain" description="SpoVT-AbrB" evidence="1">
    <location>
        <begin position="1"/>
        <end position="46"/>
    </location>
</feature>
<dbReference type="NCBIfam" id="TIGR01439">
    <property type="entry name" value="lp_hng_hel_AbrB"/>
    <property type="match status" value="1"/>
</dbReference>
<accession>A0A0F9KQU5</accession>
<gene>
    <name evidence="2" type="ORF">LCGC14_1373350</name>
</gene>
<protein>
    <recommendedName>
        <fullName evidence="1">SpoVT-AbrB domain-containing protein</fullName>
    </recommendedName>
</protein>
<dbReference type="Pfam" id="PF04014">
    <property type="entry name" value="MazE_antitoxin"/>
    <property type="match status" value="1"/>
</dbReference>
<proteinExistence type="predicted"/>
<sequence length="78" mass="8817">MTKLKVGPKGQITLIKKLREKFGIKPGSLVEEVEADDGILIKPIEPSLKMWKNLKEKVSKKWPSDTSSVQAIQEDRTK</sequence>
<organism evidence="2">
    <name type="scientific">marine sediment metagenome</name>
    <dbReference type="NCBI Taxonomy" id="412755"/>
    <lineage>
        <taxon>unclassified sequences</taxon>
        <taxon>metagenomes</taxon>
        <taxon>ecological metagenomes</taxon>
    </lineage>
</organism>
<dbReference type="InterPro" id="IPR007159">
    <property type="entry name" value="SpoVT-AbrB_dom"/>
</dbReference>
<dbReference type="SMART" id="SM00966">
    <property type="entry name" value="SpoVT_AbrB"/>
    <property type="match status" value="1"/>
</dbReference>
<dbReference type="SUPFAM" id="SSF89447">
    <property type="entry name" value="AbrB/MazE/MraZ-like"/>
    <property type="match status" value="1"/>
</dbReference>
<evidence type="ECO:0000313" key="2">
    <source>
        <dbReference type="EMBL" id="KKM77111.1"/>
    </source>
</evidence>